<evidence type="ECO:0000313" key="1">
    <source>
        <dbReference type="EMBL" id="RAK84390.1"/>
    </source>
</evidence>
<evidence type="ECO:0000313" key="2">
    <source>
        <dbReference type="Proteomes" id="UP000249748"/>
    </source>
</evidence>
<sequence>MPAMSNFTTEEFHTLHRHLRASFTTNKTKDIRWRKWQLKQLFWLLDENEDALVAAMTEDLHRHAFESLSYDISDVKSTVLTMLKNIDKWSQGMPPPEAGLFFRYIGGAWIRKEPRGMVLVIGAWNYPLSTLFSVGAAAIAAGNCVLFKPSEVAARTEALLAELVPKYLDQSSIALVRARPTDMGKILEYKFDFIFYTGSTRVGRIIAAAAAKHVTPTALELGGQAPAIVGKTADIDVCAKRLVAAKLTNLGQICVCVNHVFVDSQVHDVLVARLIYWAQHFCSGDGLAGLGRMVTERHFDRLYDLLSRTAGKKVFEGKHSRNDRLIHPTVVTDVTMDDSLLSEELFGPVLPVVKKTVPEALEILRDSPSPLGLYIFSNSLSEVDTILNSTNSGGVTINDVAIHPDVPSAPFGGVGDSGYGAYHGKWGFDTFSHNRTVVRLPGWVDHFVEWRYPPFDVKNRTETDVPRPSFKKGETLEDQTSGSGCVVM</sequence>
<dbReference type="EMBL" id="KZ824575">
    <property type="protein sequence ID" value="RAK84390.1"/>
    <property type="molecule type" value="Genomic_DNA"/>
</dbReference>
<accession>A0ACD1I3Q5</accession>
<organism evidence="1 2">
    <name type="scientific">Aspergillus costaricaensis CBS 115574</name>
    <dbReference type="NCBI Taxonomy" id="1448317"/>
    <lineage>
        <taxon>Eukaryota</taxon>
        <taxon>Fungi</taxon>
        <taxon>Dikarya</taxon>
        <taxon>Ascomycota</taxon>
        <taxon>Pezizomycotina</taxon>
        <taxon>Eurotiomycetes</taxon>
        <taxon>Eurotiomycetidae</taxon>
        <taxon>Eurotiales</taxon>
        <taxon>Aspergillaceae</taxon>
        <taxon>Aspergillus</taxon>
        <taxon>Aspergillus subgen. Circumdati</taxon>
    </lineage>
</organism>
<protein>
    <submittedName>
        <fullName evidence="1">Succinate semialdehyde dehydrogenase</fullName>
    </submittedName>
</protein>
<proteinExistence type="predicted"/>
<gene>
    <name evidence="1" type="ORF">BO79DRAFT_58446</name>
</gene>
<dbReference type="Proteomes" id="UP000249748">
    <property type="component" value="Unassembled WGS sequence"/>
</dbReference>
<keyword evidence="2" id="KW-1185">Reference proteome</keyword>
<reference evidence="1" key="1">
    <citation type="submission" date="2018-02" db="EMBL/GenBank/DDBJ databases">
        <title>The genomes of Aspergillus section Nigri reveals drivers in fungal speciation.</title>
        <authorList>
            <consortium name="DOE Joint Genome Institute"/>
            <person name="Vesth T.C."/>
            <person name="Nybo J."/>
            <person name="Theobald S."/>
            <person name="Brandl J."/>
            <person name="Frisvad J.C."/>
            <person name="Nielsen K.F."/>
            <person name="Lyhne E.K."/>
            <person name="Kogle M.E."/>
            <person name="Kuo A."/>
            <person name="Riley R."/>
            <person name="Clum A."/>
            <person name="Nolan M."/>
            <person name="Lipzen A."/>
            <person name="Salamov A."/>
            <person name="Henrissat B."/>
            <person name="Wiebenga A."/>
            <person name="De vries R.P."/>
            <person name="Grigoriev I.V."/>
            <person name="Mortensen U.H."/>
            <person name="Andersen M.R."/>
            <person name="Baker S.E."/>
        </authorList>
    </citation>
    <scope>NUCLEOTIDE SEQUENCE</scope>
    <source>
        <strain evidence="1">CBS 115574</strain>
    </source>
</reference>
<name>A0ACD1I3Q5_9EURO</name>